<reference evidence="8 9" key="1">
    <citation type="journal article" date="2018" name="J. Microbiol.">
        <title>Baekduia soli gen. nov., sp. nov., a novel bacterium isolated from the soil of Baekdu Mountain and proposal of a novel family name, Baekduiaceae fam. nov.</title>
        <authorList>
            <person name="An D.S."/>
            <person name="Siddiqi M.Z."/>
            <person name="Kim K.H."/>
            <person name="Yu H.S."/>
            <person name="Im W.T."/>
        </authorList>
    </citation>
    <scope>NUCLEOTIDE SEQUENCE [LARGE SCALE GENOMIC DNA]</scope>
    <source>
        <strain evidence="8 9">BR7-21</strain>
    </source>
</reference>
<dbReference type="PANTHER" id="PTHR42934:SF2">
    <property type="entry name" value="GLYCOLATE OXIDASE SUBUNIT GLCD"/>
    <property type="match status" value="1"/>
</dbReference>
<comment type="cofactor">
    <cofactor evidence="1">
        <name>FAD</name>
        <dbReference type="ChEBI" id="CHEBI:57692"/>
    </cofactor>
</comment>
<keyword evidence="4" id="KW-0274">FAD</keyword>
<gene>
    <name evidence="8" type="ORF">FSW04_07265</name>
</gene>
<feature type="domain" description="FAD-binding oxidoreductase/transferase type 4 C-terminal" evidence="7">
    <location>
        <begin position="55"/>
        <end position="295"/>
    </location>
</feature>
<dbReference type="InterPro" id="IPR051914">
    <property type="entry name" value="FAD-linked_OxidoTrans_Type4"/>
</dbReference>
<dbReference type="SUPFAM" id="SSF55103">
    <property type="entry name" value="FAD-linked oxidases, C-terminal domain"/>
    <property type="match status" value="1"/>
</dbReference>
<evidence type="ECO:0000256" key="2">
    <source>
        <dbReference type="ARBA" id="ARBA00008000"/>
    </source>
</evidence>
<dbReference type="AlphaFoldDB" id="A0A5B8U387"/>
<evidence type="ECO:0000256" key="1">
    <source>
        <dbReference type="ARBA" id="ARBA00001974"/>
    </source>
</evidence>
<dbReference type="Pfam" id="PF02913">
    <property type="entry name" value="FAD-oxidase_C"/>
    <property type="match status" value="1"/>
</dbReference>
<comment type="similarity">
    <text evidence="2">Belongs to the FAD-binding oxidoreductase/transferase type 4 family.</text>
</comment>
<evidence type="ECO:0000313" key="8">
    <source>
        <dbReference type="EMBL" id="QEC47401.1"/>
    </source>
</evidence>
<dbReference type="InterPro" id="IPR016164">
    <property type="entry name" value="FAD-linked_Oxase-like_C"/>
</dbReference>
<keyword evidence="3" id="KW-0285">Flavoprotein</keyword>
<feature type="compositionally biased region" description="Basic residues" evidence="6">
    <location>
        <begin position="1"/>
        <end position="16"/>
    </location>
</feature>
<protein>
    <recommendedName>
        <fullName evidence="7">FAD-binding oxidoreductase/transferase type 4 C-terminal domain-containing protein</fullName>
    </recommendedName>
</protein>
<dbReference type="FunFam" id="3.30.70.2740:FF:000001">
    <property type="entry name" value="D-lactate dehydrogenase mitochondrial"/>
    <property type="match status" value="1"/>
</dbReference>
<evidence type="ECO:0000313" key="9">
    <source>
        <dbReference type="Proteomes" id="UP000321805"/>
    </source>
</evidence>
<accession>A0A5B8U387</accession>
<sequence length="297" mass="29984">MGHRAGGRRRARRGPAGRRPAAQGRHGLRPRRAVLRLGGHAGRHHRGVALAAAGPETRALVAVPCADAAAGCEAIAALFAAGVQAAAIELVDGGALRAARAAFPVPAALPDGAGFLVVVELDGAPAEVQRLVGEVREAVAPAAMDPYAATGAAELEALARWRDGVSWAVTGVLGAKLSEDVVVPVDRIAGLLAAAEAIGGRHGLPVCTWGHAGDGNLHVSFLLHPGSDDAHGRARLAGGELHAEAVALGGSISGEHGIGHVKRDELGLALGPAGLRVHRAIKDALDPKGLFNPGKKG</sequence>
<dbReference type="GO" id="GO:0050660">
    <property type="term" value="F:flavin adenine dinucleotide binding"/>
    <property type="evidence" value="ECO:0007669"/>
    <property type="project" value="InterPro"/>
</dbReference>
<dbReference type="KEGG" id="bsol:FSW04_07265"/>
<evidence type="ECO:0000259" key="7">
    <source>
        <dbReference type="Pfam" id="PF02913"/>
    </source>
</evidence>
<keyword evidence="5" id="KW-0560">Oxidoreductase</keyword>
<evidence type="ECO:0000256" key="4">
    <source>
        <dbReference type="ARBA" id="ARBA00022827"/>
    </source>
</evidence>
<name>A0A5B8U387_9ACTN</name>
<evidence type="ECO:0000256" key="6">
    <source>
        <dbReference type="SAM" id="MobiDB-lite"/>
    </source>
</evidence>
<evidence type="ECO:0000256" key="5">
    <source>
        <dbReference type="ARBA" id="ARBA00023002"/>
    </source>
</evidence>
<dbReference type="Gene3D" id="1.10.45.10">
    <property type="entry name" value="Vanillyl-alcohol Oxidase, Chain A, domain 4"/>
    <property type="match status" value="1"/>
</dbReference>
<proteinExistence type="inferred from homology"/>
<evidence type="ECO:0000256" key="3">
    <source>
        <dbReference type="ARBA" id="ARBA00022630"/>
    </source>
</evidence>
<keyword evidence="9" id="KW-1185">Reference proteome</keyword>
<dbReference type="GO" id="GO:0016491">
    <property type="term" value="F:oxidoreductase activity"/>
    <property type="evidence" value="ECO:0007669"/>
    <property type="project" value="UniProtKB-KW"/>
</dbReference>
<organism evidence="8 9">
    <name type="scientific">Baekduia soli</name>
    <dbReference type="NCBI Taxonomy" id="496014"/>
    <lineage>
        <taxon>Bacteria</taxon>
        <taxon>Bacillati</taxon>
        <taxon>Actinomycetota</taxon>
        <taxon>Thermoleophilia</taxon>
        <taxon>Solirubrobacterales</taxon>
        <taxon>Baekduiaceae</taxon>
        <taxon>Baekduia</taxon>
    </lineage>
</organism>
<dbReference type="FunFam" id="1.10.45.10:FF:000001">
    <property type="entry name" value="D-lactate dehydrogenase mitochondrial"/>
    <property type="match status" value="1"/>
</dbReference>
<dbReference type="Gene3D" id="3.30.70.2740">
    <property type="match status" value="1"/>
</dbReference>
<dbReference type="InterPro" id="IPR016171">
    <property type="entry name" value="Vanillyl_alc_oxidase_C-sub2"/>
</dbReference>
<dbReference type="EMBL" id="CP042430">
    <property type="protein sequence ID" value="QEC47401.1"/>
    <property type="molecule type" value="Genomic_DNA"/>
</dbReference>
<dbReference type="OrthoDB" id="9811557at2"/>
<dbReference type="Proteomes" id="UP000321805">
    <property type="component" value="Chromosome"/>
</dbReference>
<feature type="region of interest" description="Disordered" evidence="6">
    <location>
        <begin position="1"/>
        <end position="30"/>
    </location>
</feature>
<dbReference type="InterPro" id="IPR004113">
    <property type="entry name" value="FAD-bd_oxidored_4_C"/>
</dbReference>
<dbReference type="PANTHER" id="PTHR42934">
    <property type="entry name" value="GLYCOLATE OXIDASE SUBUNIT GLCD"/>
    <property type="match status" value="1"/>
</dbReference>